<name>A0A9P6DBS9_PLEER</name>
<dbReference type="OrthoDB" id="2963251at2759"/>
<comment type="caution">
    <text evidence="1">The sequence shown here is derived from an EMBL/GenBank/DDBJ whole genome shotgun (WGS) entry which is preliminary data.</text>
</comment>
<organism evidence="1 2">
    <name type="scientific">Pleurotus eryngii</name>
    <name type="common">Boletus of the steppes</name>
    <dbReference type="NCBI Taxonomy" id="5323"/>
    <lineage>
        <taxon>Eukaryota</taxon>
        <taxon>Fungi</taxon>
        <taxon>Dikarya</taxon>
        <taxon>Basidiomycota</taxon>
        <taxon>Agaricomycotina</taxon>
        <taxon>Agaricomycetes</taxon>
        <taxon>Agaricomycetidae</taxon>
        <taxon>Agaricales</taxon>
        <taxon>Pleurotineae</taxon>
        <taxon>Pleurotaceae</taxon>
        <taxon>Pleurotus</taxon>
    </lineage>
</organism>
<evidence type="ECO:0000313" key="2">
    <source>
        <dbReference type="Proteomes" id="UP000807025"/>
    </source>
</evidence>
<dbReference type="AlphaFoldDB" id="A0A9P6DBS9"/>
<keyword evidence="2" id="KW-1185">Reference proteome</keyword>
<dbReference type="Proteomes" id="UP000807025">
    <property type="component" value="Unassembled WGS sequence"/>
</dbReference>
<accession>A0A9P6DBS9</accession>
<gene>
    <name evidence="1" type="ORF">BDN71DRAFT_1511646</name>
</gene>
<proteinExistence type="predicted"/>
<sequence length="75" mass="7794">MCAVFRTVSAVEPGNNALGMGVSDGFETSVQKEYGPIVLDNLAAGGCAAWKCLGTVAKSRSASWDASRRGILWAS</sequence>
<protein>
    <submittedName>
        <fullName evidence="1">Uncharacterized protein</fullName>
    </submittedName>
</protein>
<evidence type="ECO:0000313" key="1">
    <source>
        <dbReference type="EMBL" id="KAF9490013.1"/>
    </source>
</evidence>
<reference evidence="1" key="1">
    <citation type="submission" date="2020-11" db="EMBL/GenBank/DDBJ databases">
        <authorList>
            <consortium name="DOE Joint Genome Institute"/>
            <person name="Ahrendt S."/>
            <person name="Riley R."/>
            <person name="Andreopoulos W."/>
            <person name="Labutti K."/>
            <person name="Pangilinan J."/>
            <person name="Ruiz-Duenas F.J."/>
            <person name="Barrasa J.M."/>
            <person name="Sanchez-Garcia M."/>
            <person name="Camarero S."/>
            <person name="Miyauchi S."/>
            <person name="Serrano A."/>
            <person name="Linde D."/>
            <person name="Babiker R."/>
            <person name="Drula E."/>
            <person name="Ayuso-Fernandez I."/>
            <person name="Pacheco R."/>
            <person name="Padilla G."/>
            <person name="Ferreira P."/>
            <person name="Barriuso J."/>
            <person name="Kellner H."/>
            <person name="Castanera R."/>
            <person name="Alfaro M."/>
            <person name="Ramirez L."/>
            <person name="Pisabarro A.G."/>
            <person name="Kuo A."/>
            <person name="Tritt A."/>
            <person name="Lipzen A."/>
            <person name="He G."/>
            <person name="Yan M."/>
            <person name="Ng V."/>
            <person name="Cullen D."/>
            <person name="Martin F."/>
            <person name="Rosso M.-N."/>
            <person name="Henrissat B."/>
            <person name="Hibbett D."/>
            <person name="Martinez A.T."/>
            <person name="Grigoriev I.V."/>
        </authorList>
    </citation>
    <scope>NUCLEOTIDE SEQUENCE</scope>
    <source>
        <strain evidence="1">ATCC 90797</strain>
    </source>
</reference>
<dbReference type="EMBL" id="MU154652">
    <property type="protein sequence ID" value="KAF9490013.1"/>
    <property type="molecule type" value="Genomic_DNA"/>
</dbReference>